<dbReference type="OrthoDB" id="364779at2759"/>
<name>A0A7R8ZQE8_9CRUS</name>
<keyword evidence="3" id="KW-0812">Transmembrane</keyword>
<evidence type="ECO:0000256" key="1">
    <source>
        <dbReference type="ARBA" id="ARBA00004370"/>
    </source>
</evidence>
<proteinExistence type="inferred from homology"/>
<organism evidence="7">
    <name type="scientific">Cyprideis torosa</name>
    <dbReference type="NCBI Taxonomy" id="163714"/>
    <lineage>
        <taxon>Eukaryota</taxon>
        <taxon>Metazoa</taxon>
        <taxon>Ecdysozoa</taxon>
        <taxon>Arthropoda</taxon>
        <taxon>Crustacea</taxon>
        <taxon>Oligostraca</taxon>
        <taxon>Ostracoda</taxon>
        <taxon>Podocopa</taxon>
        <taxon>Podocopida</taxon>
        <taxon>Cytherocopina</taxon>
        <taxon>Cytheroidea</taxon>
        <taxon>Cytherideidae</taxon>
        <taxon>Cyprideis</taxon>
    </lineage>
</organism>
<feature type="domain" description="Protein root UVB sensitive/RUS" evidence="6">
    <location>
        <begin position="40"/>
        <end position="276"/>
    </location>
</feature>
<dbReference type="Pfam" id="PF04884">
    <property type="entry name" value="UVB_sens_prot"/>
    <property type="match status" value="1"/>
</dbReference>
<evidence type="ECO:0000259" key="6">
    <source>
        <dbReference type="Pfam" id="PF04884"/>
    </source>
</evidence>
<dbReference type="GO" id="GO:0016020">
    <property type="term" value="C:membrane"/>
    <property type="evidence" value="ECO:0007669"/>
    <property type="project" value="UniProtKB-SubCell"/>
</dbReference>
<keyword evidence="5" id="KW-0472">Membrane</keyword>
<dbReference type="InterPro" id="IPR054549">
    <property type="entry name" value="UVB_sens_RUS_dom"/>
</dbReference>
<evidence type="ECO:0000256" key="3">
    <source>
        <dbReference type="ARBA" id="ARBA00022692"/>
    </source>
</evidence>
<comment type="subcellular location">
    <subcellularLocation>
        <location evidence="1">Membrane</location>
    </subcellularLocation>
</comment>
<comment type="similarity">
    <text evidence="2">Belongs to the RUS1 family.</text>
</comment>
<accession>A0A7R8ZQE8</accession>
<evidence type="ECO:0000256" key="2">
    <source>
        <dbReference type="ARBA" id="ARBA00007558"/>
    </source>
</evidence>
<gene>
    <name evidence="7" type="ORF">CTOB1V02_LOCUS5666</name>
</gene>
<reference evidence="7" key="1">
    <citation type="submission" date="2020-11" db="EMBL/GenBank/DDBJ databases">
        <authorList>
            <person name="Tran Van P."/>
        </authorList>
    </citation>
    <scope>NUCLEOTIDE SEQUENCE</scope>
</reference>
<sequence length="453" mass="50280">MSDLIVVERHSSSRSHWGSGSTKEFSITKSGRIRPGHHHQDSSLRRFLIEAFLPQGYPESVSSDYLEYQVWDTIQAFCSSLNGSFATRAVLKGAGVGDESATALAATVSWLLRDGTGMVSRIVFAWWKGQDLDFNNKQWRLFADVACDIATALNMSSALFGDTFYTPILCLSSATLALVSVAGGATRVAVQQHQALRGNMADVSAKDGSQESVVNLSALFASLLILPLVEGSLFLTWVMFLVFTAIHLYANFRAVSCLKYSYFNRVRAEVCWRSLFEGPSLRRMPSVAEANAAENVLPHPLFLIGWRPLPRIWIGRSVSAVPGNVDRGALDCLDRLFEKKLYVVYPSCREASYVFLREVEKGTGDVPAVVQLEALFVALSFHARSSQQMRWPKAVEVDWLLREMKEAMDDVDVKFGTFKAEAEAQGWRINESQLGSGEVRLVSVKNAMPTRIE</sequence>
<evidence type="ECO:0000313" key="7">
    <source>
        <dbReference type="EMBL" id="CAD7227768.1"/>
    </source>
</evidence>
<protein>
    <recommendedName>
        <fullName evidence="6">Protein root UVB sensitive/RUS domain-containing protein</fullName>
    </recommendedName>
</protein>
<keyword evidence="4" id="KW-1133">Transmembrane helix</keyword>
<evidence type="ECO:0000256" key="4">
    <source>
        <dbReference type="ARBA" id="ARBA00022989"/>
    </source>
</evidence>
<evidence type="ECO:0000256" key="5">
    <source>
        <dbReference type="ARBA" id="ARBA00023136"/>
    </source>
</evidence>
<dbReference type="InterPro" id="IPR006968">
    <property type="entry name" value="RUS_fam"/>
</dbReference>
<dbReference type="EMBL" id="OB661250">
    <property type="protein sequence ID" value="CAD7227768.1"/>
    <property type="molecule type" value="Genomic_DNA"/>
</dbReference>
<dbReference type="PANTHER" id="PTHR12770">
    <property type="entry name" value="RUS1 FAMILY PROTEIN C16ORF58"/>
    <property type="match status" value="1"/>
</dbReference>
<dbReference type="AlphaFoldDB" id="A0A7R8ZQE8"/>
<dbReference type="PANTHER" id="PTHR12770:SF31">
    <property type="entry name" value="RUS FAMILY MEMBER 1"/>
    <property type="match status" value="1"/>
</dbReference>